<evidence type="ECO:0000259" key="18">
    <source>
        <dbReference type="PROSITE" id="PS50089"/>
    </source>
</evidence>
<dbReference type="FunFam" id="3.30.40.10:FF:000051">
    <property type="entry name" value="RBR-type E3 ubiquitin transferase"/>
    <property type="match status" value="1"/>
</dbReference>
<dbReference type="InterPro" id="IPR003903">
    <property type="entry name" value="UIM_dom"/>
</dbReference>
<dbReference type="Pfam" id="PF22191">
    <property type="entry name" value="IBR_1"/>
    <property type="match status" value="1"/>
</dbReference>
<keyword evidence="11" id="KW-0862">Zinc</keyword>
<reference evidence="20" key="1">
    <citation type="submission" date="2023-03" db="EMBL/GenBank/DDBJ databases">
        <authorList>
            <person name="Steffen K."/>
            <person name="Cardenas P."/>
        </authorList>
    </citation>
    <scope>NUCLEOTIDE SEQUENCE</scope>
</reference>
<evidence type="ECO:0000256" key="7">
    <source>
        <dbReference type="ARBA" id="ARBA00022723"/>
    </source>
</evidence>
<dbReference type="InterPro" id="IPR044066">
    <property type="entry name" value="TRIAD_supradom"/>
</dbReference>
<evidence type="ECO:0000256" key="2">
    <source>
        <dbReference type="ARBA" id="ARBA00004167"/>
    </source>
</evidence>
<dbReference type="Gene3D" id="3.30.40.10">
    <property type="entry name" value="Zinc/RING finger domain, C3HC4 (zinc finger)"/>
    <property type="match status" value="1"/>
</dbReference>
<comment type="similarity">
    <text evidence="14">Belongs to the RBR family. RNF144 subfamily.</text>
</comment>
<dbReference type="Gene3D" id="1.20.120.1750">
    <property type="match status" value="1"/>
</dbReference>
<feature type="region of interest" description="Disordered" evidence="17">
    <location>
        <begin position="279"/>
        <end position="304"/>
    </location>
</feature>
<feature type="repeat" description="ANK" evidence="15">
    <location>
        <begin position="127"/>
        <end position="159"/>
    </location>
</feature>
<dbReference type="InterPro" id="IPR002110">
    <property type="entry name" value="Ankyrin_rpt"/>
</dbReference>
<evidence type="ECO:0000256" key="17">
    <source>
        <dbReference type="SAM" id="MobiDB-lite"/>
    </source>
</evidence>
<protein>
    <recommendedName>
        <fullName evidence="4">RBR-type E3 ubiquitin transferase</fullName>
        <ecNumber evidence="4">2.3.2.31</ecNumber>
    </recommendedName>
</protein>
<organism evidence="20 21">
    <name type="scientific">Geodia barretti</name>
    <name type="common">Barrett's horny sponge</name>
    <dbReference type="NCBI Taxonomy" id="519541"/>
    <lineage>
        <taxon>Eukaryota</taxon>
        <taxon>Metazoa</taxon>
        <taxon>Porifera</taxon>
        <taxon>Demospongiae</taxon>
        <taxon>Heteroscleromorpha</taxon>
        <taxon>Tetractinellida</taxon>
        <taxon>Astrophorina</taxon>
        <taxon>Geodiidae</taxon>
        <taxon>Geodia</taxon>
    </lineage>
</organism>
<keyword evidence="8" id="KW-0677">Repeat</keyword>
<dbReference type="SMART" id="SM00248">
    <property type="entry name" value="ANK"/>
    <property type="match status" value="2"/>
</dbReference>
<keyword evidence="15" id="KW-0040">ANK repeat</keyword>
<keyword evidence="10" id="KW-0833">Ubl conjugation pathway</keyword>
<feature type="domain" description="RING-type" evidence="18">
    <location>
        <begin position="311"/>
        <end position="354"/>
    </location>
</feature>
<evidence type="ECO:0000256" key="16">
    <source>
        <dbReference type="PROSITE-ProRule" id="PRU00175"/>
    </source>
</evidence>
<dbReference type="GO" id="GO:0061630">
    <property type="term" value="F:ubiquitin protein ligase activity"/>
    <property type="evidence" value="ECO:0007669"/>
    <property type="project" value="UniProtKB-EC"/>
</dbReference>
<dbReference type="GO" id="GO:0016567">
    <property type="term" value="P:protein ubiquitination"/>
    <property type="evidence" value="ECO:0007669"/>
    <property type="project" value="InterPro"/>
</dbReference>
<evidence type="ECO:0000256" key="6">
    <source>
        <dbReference type="ARBA" id="ARBA00022692"/>
    </source>
</evidence>
<dbReference type="GO" id="GO:0008270">
    <property type="term" value="F:zinc ion binding"/>
    <property type="evidence" value="ECO:0007669"/>
    <property type="project" value="UniProtKB-KW"/>
</dbReference>
<evidence type="ECO:0000256" key="12">
    <source>
        <dbReference type="ARBA" id="ARBA00022989"/>
    </source>
</evidence>
<comment type="pathway">
    <text evidence="3">Protein modification; protein ubiquitination.</text>
</comment>
<dbReference type="PROSITE" id="PS00518">
    <property type="entry name" value="ZF_RING_1"/>
    <property type="match status" value="1"/>
</dbReference>
<dbReference type="InterPro" id="IPR045840">
    <property type="entry name" value="Ariadne"/>
</dbReference>
<keyword evidence="21" id="KW-1185">Reference proteome</keyword>
<dbReference type="Pfam" id="PF12796">
    <property type="entry name" value="Ank_2"/>
    <property type="match status" value="1"/>
</dbReference>
<evidence type="ECO:0000256" key="10">
    <source>
        <dbReference type="ARBA" id="ARBA00022786"/>
    </source>
</evidence>
<sequence>MGLYHSRFIEALKNGSEDEVRQLYNNRKSVRDRIDPNTSLGPAHNDNSVLHYAALHAMEWLYRDLLTRGGKPDMRNGVARNCLHLVCSCVESNKREAERRARIVLLTIHEGLFGMDVEHVLRERDEDGNTALHLAASAGLQSCVEVLLENKADLYVTNKKEQTAADCASECKRSALATLIETRMVFTADDDGSSAHVVDPDHTHLMELAEAPSGMRDSDLRSMKDQLLIETSELLGVSLFTSEALLRHHGWSKEQLLEAWMENPTEVCEKAGVQLPTNLGTHNLDTPSVVSPPRGPPGEEVEGEEGGERECGVCVVTFVPDVEVPCGHVFCRDCWRHYLHQKIEAGDAHSIVCPEYGCFKLVPIEVIEGVVSRKMTQRYLQFDIKAFVESHPTIRWCPYPDCHRAVRITTPNDTPGDAQQPTTVHCGNEHYFCWSCSGEPHVPTSCEGWRKWLDHVQEMAPQIGDRTTSQLDDAASQRWLATRSKPCPKCRAPIEKTDGCNHMCCKKCKHDFCWVCLDEWKLHNTSTGGYFECNRYEVRRKADSQLVKRKEEVMEGVEEVEKLRRFIHYYERYKTHRENLQLELPFLEKANVKSEKLRASVQNMDTSRRYTVSVDMSFIEEAIRELLASRRILVASYPFGYYVEGNRARRLFENIQGTLEQVTELLAQVVARPHLRKPRAEIIRLTSECREKRKWLVKDCRDLPDPTPPTRRHRLPLFGLRDYSPPSSSSDEIEDAFIRHLRSFDSRHRQQLSSGQQQGGERGAGQREALEQELLQAIQLSRQEHEEHIKLEADIERAKELSLADTGNQPTAESGLLFLGDTTTPHSRRMTTENQPKWFFPVETTTPLRRQLPPSHLHRLSFPLVPSPSSRPHPPHRPSVDPPRLPYLEFLPPIPHRALSRPSPPSSSSPSSPPAPPSPPSPPLVIEPRKGENNFDDDTSSASSRGWDDEELAKALSLSLMEATPQQPHPSDSPTTATEGDELNIPPWLQHPH</sequence>
<feature type="region of interest" description="Disordered" evidence="17">
    <location>
        <begin position="747"/>
        <end position="767"/>
    </location>
</feature>
<evidence type="ECO:0000256" key="11">
    <source>
        <dbReference type="ARBA" id="ARBA00022833"/>
    </source>
</evidence>
<evidence type="ECO:0000256" key="5">
    <source>
        <dbReference type="ARBA" id="ARBA00022679"/>
    </source>
</evidence>
<feature type="region of interest" description="Disordered" evidence="17">
    <location>
        <begin position="702"/>
        <end position="732"/>
    </location>
</feature>
<feature type="compositionally biased region" description="Pro residues" evidence="17">
    <location>
        <begin position="902"/>
        <end position="925"/>
    </location>
</feature>
<evidence type="ECO:0000256" key="9">
    <source>
        <dbReference type="ARBA" id="ARBA00022771"/>
    </source>
</evidence>
<gene>
    <name evidence="20" type="ORF">GBAR_LOCUS17609</name>
</gene>
<comment type="catalytic activity">
    <reaction evidence="1">
        <text>[E2 ubiquitin-conjugating enzyme]-S-ubiquitinyl-L-cysteine + [acceptor protein]-L-lysine = [E2 ubiquitin-conjugating enzyme]-L-cysteine + [acceptor protein]-N(6)-ubiquitinyl-L-lysine.</text>
        <dbReference type="EC" id="2.3.2.31"/>
    </reaction>
</comment>
<dbReference type="InterPro" id="IPR017907">
    <property type="entry name" value="Znf_RING_CS"/>
</dbReference>
<feature type="region of interest" description="Disordered" evidence="17">
    <location>
        <begin position="859"/>
        <end position="993"/>
    </location>
</feature>
<evidence type="ECO:0000256" key="3">
    <source>
        <dbReference type="ARBA" id="ARBA00004906"/>
    </source>
</evidence>
<evidence type="ECO:0000256" key="4">
    <source>
        <dbReference type="ARBA" id="ARBA00012251"/>
    </source>
</evidence>
<keyword evidence="12" id="KW-1133">Transmembrane helix</keyword>
<dbReference type="Pfam" id="PF01485">
    <property type="entry name" value="IBR"/>
    <property type="match status" value="1"/>
</dbReference>
<evidence type="ECO:0000256" key="8">
    <source>
        <dbReference type="ARBA" id="ARBA00022737"/>
    </source>
</evidence>
<evidence type="ECO:0000313" key="20">
    <source>
        <dbReference type="EMBL" id="CAI8031043.1"/>
    </source>
</evidence>
<dbReference type="InterPro" id="IPR013083">
    <property type="entry name" value="Znf_RING/FYVE/PHD"/>
</dbReference>
<dbReference type="InterPro" id="IPR031127">
    <property type="entry name" value="E3_UB_ligase_RBR"/>
</dbReference>
<dbReference type="InterPro" id="IPR001841">
    <property type="entry name" value="Znf_RING"/>
</dbReference>
<feature type="compositionally biased region" description="Polar residues" evidence="17">
    <location>
        <begin position="964"/>
        <end position="978"/>
    </location>
</feature>
<keyword evidence="7" id="KW-0479">Metal-binding</keyword>
<evidence type="ECO:0000259" key="19">
    <source>
        <dbReference type="PROSITE" id="PS51873"/>
    </source>
</evidence>
<evidence type="ECO:0000256" key="13">
    <source>
        <dbReference type="ARBA" id="ARBA00023136"/>
    </source>
</evidence>
<dbReference type="GO" id="GO:0005737">
    <property type="term" value="C:cytoplasm"/>
    <property type="evidence" value="ECO:0007669"/>
    <property type="project" value="UniProtKB-ARBA"/>
</dbReference>
<evidence type="ECO:0000256" key="14">
    <source>
        <dbReference type="ARBA" id="ARBA00038342"/>
    </source>
</evidence>
<dbReference type="InterPro" id="IPR018957">
    <property type="entry name" value="Znf_C3HC4_RING-type"/>
</dbReference>
<dbReference type="CDD" id="cd20346">
    <property type="entry name" value="BRcat_RBR_ANKIB1"/>
    <property type="match status" value="1"/>
</dbReference>
<dbReference type="EMBL" id="CASHTH010002513">
    <property type="protein sequence ID" value="CAI8031043.1"/>
    <property type="molecule type" value="Genomic_DNA"/>
</dbReference>
<dbReference type="SMART" id="SM00726">
    <property type="entry name" value="UIM"/>
    <property type="match status" value="3"/>
</dbReference>
<keyword evidence="13" id="KW-0472">Membrane</keyword>
<dbReference type="PROSITE" id="PS50088">
    <property type="entry name" value="ANK_REPEAT"/>
    <property type="match status" value="1"/>
</dbReference>
<dbReference type="InterPro" id="IPR036770">
    <property type="entry name" value="Ankyrin_rpt-contain_sf"/>
</dbReference>
<dbReference type="PROSITE" id="PS50089">
    <property type="entry name" value="ZF_RING_2"/>
    <property type="match status" value="1"/>
</dbReference>
<evidence type="ECO:0000256" key="15">
    <source>
        <dbReference type="PROSITE-ProRule" id="PRU00023"/>
    </source>
</evidence>
<dbReference type="EC" id="2.3.2.31" evidence="4"/>
<dbReference type="GO" id="GO:0031090">
    <property type="term" value="C:organelle membrane"/>
    <property type="evidence" value="ECO:0007669"/>
    <property type="project" value="UniProtKB-ARBA"/>
</dbReference>
<keyword evidence="5" id="KW-0808">Transferase</keyword>
<proteinExistence type="inferred from homology"/>
<dbReference type="SUPFAM" id="SSF48403">
    <property type="entry name" value="Ankyrin repeat"/>
    <property type="match status" value="1"/>
</dbReference>
<dbReference type="SUPFAM" id="SSF57850">
    <property type="entry name" value="RING/U-box"/>
    <property type="match status" value="3"/>
</dbReference>
<comment type="subcellular location">
    <subcellularLocation>
        <location evidence="2">Membrane</location>
        <topology evidence="2">Single-pass membrane protein</topology>
    </subcellularLocation>
</comment>
<dbReference type="PANTHER" id="PTHR11685">
    <property type="entry name" value="RBR FAMILY RING FINGER AND IBR DOMAIN-CONTAINING"/>
    <property type="match status" value="1"/>
</dbReference>
<dbReference type="InterPro" id="IPR002867">
    <property type="entry name" value="IBR_dom"/>
</dbReference>
<dbReference type="Gene3D" id="1.25.40.20">
    <property type="entry name" value="Ankyrin repeat-containing domain"/>
    <property type="match status" value="1"/>
</dbReference>
<evidence type="ECO:0000256" key="1">
    <source>
        <dbReference type="ARBA" id="ARBA00001798"/>
    </source>
</evidence>
<dbReference type="Proteomes" id="UP001174909">
    <property type="component" value="Unassembled WGS sequence"/>
</dbReference>
<evidence type="ECO:0000313" key="21">
    <source>
        <dbReference type="Proteomes" id="UP001174909"/>
    </source>
</evidence>
<dbReference type="PROSITE" id="PS50297">
    <property type="entry name" value="ANK_REP_REGION"/>
    <property type="match status" value="1"/>
</dbReference>
<dbReference type="Pfam" id="PF19422">
    <property type="entry name" value="Ariadne"/>
    <property type="match status" value="1"/>
</dbReference>
<keyword evidence="9 16" id="KW-0863">Zinc-finger</keyword>
<dbReference type="SMART" id="SM00647">
    <property type="entry name" value="IBR"/>
    <property type="match status" value="2"/>
</dbReference>
<name>A0AA35WRD6_GEOBA</name>
<dbReference type="PROSITE" id="PS51873">
    <property type="entry name" value="TRIAD"/>
    <property type="match status" value="1"/>
</dbReference>
<feature type="domain" description="RING-type" evidence="19">
    <location>
        <begin position="307"/>
        <end position="537"/>
    </location>
</feature>
<keyword evidence="6" id="KW-0812">Transmembrane</keyword>
<accession>A0AA35WRD6</accession>
<dbReference type="Pfam" id="PF00097">
    <property type="entry name" value="zf-C3HC4"/>
    <property type="match status" value="1"/>
</dbReference>
<dbReference type="AlphaFoldDB" id="A0AA35WRD6"/>
<feature type="region of interest" description="Disordered" evidence="17">
    <location>
        <begin position="801"/>
        <end position="831"/>
    </location>
</feature>
<comment type="caution">
    <text evidence="20">The sequence shown here is derived from an EMBL/GenBank/DDBJ whole genome shotgun (WGS) entry which is preliminary data.</text>
</comment>